<proteinExistence type="predicted"/>
<name>A0ABQ3K6Y5_9PSEU</name>
<reference evidence="2" key="1">
    <citation type="journal article" date="2019" name="Int. J. Syst. Evol. Microbiol.">
        <title>The Global Catalogue of Microorganisms (GCM) 10K type strain sequencing project: providing services to taxonomists for standard genome sequencing and annotation.</title>
        <authorList>
            <consortium name="The Broad Institute Genomics Platform"/>
            <consortium name="The Broad Institute Genome Sequencing Center for Infectious Disease"/>
            <person name="Wu L."/>
            <person name="Ma J."/>
        </authorList>
    </citation>
    <scope>NUCLEOTIDE SEQUENCE [LARGE SCALE GENOMIC DNA]</scope>
    <source>
        <strain evidence="2">CGMCC 4.7680</strain>
    </source>
</reference>
<dbReference type="EMBL" id="BNAW01000006">
    <property type="protein sequence ID" value="GHG05735.1"/>
    <property type="molecule type" value="Genomic_DNA"/>
</dbReference>
<comment type="caution">
    <text evidence="1">The sequence shown here is derived from an EMBL/GenBank/DDBJ whole genome shotgun (WGS) entry which is preliminary data.</text>
</comment>
<organism evidence="1 2">
    <name type="scientific">Amycolatopsis bullii</name>
    <dbReference type="NCBI Taxonomy" id="941987"/>
    <lineage>
        <taxon>Bacteria</taxon>
        <taxon>Bacillati</taxon>
        <taxon>Actinomycetota</taxon>
        <taxon>Actinomycetes</taxon>
        <taxon>Pseudonocardiales</taxon>
        <taxon>Pseudonocardiaceae</taxon>
        <taxon>Amycolatopsis</taxon>
    </lineage>
</organism>
<dbReference type="RefSeq" id="WP_191308983.1">
    <property type="nucleotide sequence ID" value="NZ_BNAW01000006.1"/>
</dbReference>
<accession>A0ABQ3K6Y5</accession>
<evidence type="ECO:0000313" key="2">
    <source>
        <dbReference type="Proteomes" id="UP000649955"/>
    </source>
</evidence>
<keyword evidence="2" id="KW-1185">Reference proteome</keyword>
<gene>
    <name evidence="1" type="ORF">GCM10017567_22480</name>
</gene>
<sequence>MADPLTLSVLGATVLTEGIKFVYNQATELLKRRREKAAAAPDVSALEGQLAPLDPDPAVLDRVEPDLRELRKVLQDYVDEIEPISTEDGRLLETTDAVRRLLEAVYRQRITFRGEQRPASGPVVEGTVDVAAVSGYVAGVRARVVGGNAHVRGAVRADEVSGTAVGVDLDRIGD</sequence>
<evidence type="ECO:0000313" key="1">
    <source>
        <dbReference type="EMBL" id="GHG05735.1"/>
    </source>
</evidence>
<protein>
    <submittedName>
        <fullName evidence="1">Uncharacterized protein</fullName>
    </submittedName>
</protein>
<dbReference type="Proteomes" id="UP000649955">
    <property type="component" value="Unassembled WGS sequence"/>
</dbReference>